<feature type="region of interest" description="Disordered" evidence="1">
    <location>
        <begin position="780"/>
        <end position="811"/>
    </location>
</feature>
<feature type="transmembrane region" description="Helical" evidence="2">
    <location>
        <begin position="279"/>
        <end position="301"/>
    </location>
</feature>
<keyword evidence="2" id="KW-0812">Transmembrane</keyword>
<name>A0A835SF60_CHLIN</name>
<keyword evidence="2" id="KW-1133">Transmembrane helix</keyword>
<feature type="region of interest" description="Disordered" evidence="1">
    <location>
        <begin position="463"/>
        <end position="502"/>
    </location>
</feature>
<feature type="transmembrane region" description="Helical" evidence="2">
    <location>
        <begin position="338"/>
        <end position="358"/>
    </location>
</feature>
<feature type="compositionally biased region" description="Low complexity" evidence="1">
    <location>
        <begin position="621"/>
        <end position="651"/>
    </location>
</feature>
<accession>A0A835SF60</accession>
<reference evidence="3" key="1">
    <citation type="journal article" date="2020" name="bioRxiv">
        <title>Comparative genomics of Chlamydomonas.</title>
        <authorList>
            <person name="Craig R.J."/>
            <person name="Hasan A.R."/>
            <person name="Ness R.W."/>
            <person name="Keightley P.D."/>
        </authorList>
    </citation>
    <scope>NUCLEOTIDE SEQUENCE</scope>
    <source>
        <strain evidence="3">SAG 7.73</strain>
    </source>
</reference>
<sequence length="811" mass="80373">MPSSSKTGIGAPQREARTPTFLVQATTLCLLYVVDTFTHLAALLDRCVCLPPGAPPDPFHAHLAPGLAALFPEYPCAGPVRPAAHPTAAAATAAALPVAQEVLQQQLQQQLPYTSYGWRQVAHLLSGRRFLAAHLAYLSPPLLCAAEAWALISVCLTAAFPLVLAAAPAARRDGRWQLVWFGAAMANELLVPAATWALAAVAAAAAARGPAAEAGGDGTAGVGGWAVGSEEADVGAGGPYGPHGPPPPGYALPSFVAHYPPVMVEALVYSALLGLPTRLVALLAAASIASLSAVSALLHAHGLAGAVGYSLPALWRQLGAAVAVVAAFCAVRGRLWAALLAALTARSMAAAAAAAAAARTEPAGSAREHALAGSADAARVGAGPRAPWLELSPGQPPPPPSAVAAAAVGLEQARRLMAQSRSLCYCGGGGSSSSYDDCDRFVHATAAAESSYYAVAEGALPQQQPAAAGPDPPTTPVAAAAPLPAGRCSGSSTRHDASSNCGASGAAGALPVAYQPSVQVLRVSLTLPGLSLADLPPGWRQQLAAQLAERLGSQAAGLPHPHPHPQPQPHALGDAPHPHTEQAAAGQPAWPRAGAVGSTPGGAAEHDASSALVEPRAGVGHAAPPATAAAATEAAGAAHQAAAAAEQQGQADWPCPAAAGLSNSTAGGAPPRGHDPAAAVAAAAAAAPAIAAAAAAEAHVTGRHPDPDPGLGLGTAAACRAPPPPPPPYAAAGHGHDAATRPWLGVLSVAVQEVEEEGGREEQVAAGAALWGGLGLMPRAGGGEGAVVPVPPRDPVPRRPMAPGVRAHQQP</sequence>
<feature type="transmembrane region" description="Helical" evidence="2">
    <location>
        <begin position="313"/>
        <end position="331"/>
    </location>
</feature>
<proteinExistence type="predicted"/>
<feature type="transmembrane region" description="Helical" evidence="2">
    <location>
        <begin position="250"/>
        <end position="272"/>
    </location>
</feature>
<feature type="compositionally biased region" description="Pro residues" evidence="1">
    <location>
        <begin position="789"/>
        <end position="800"/>
    </location>
</feature>
<evidence type="ECO:0000256" key="2">
    <source>
        <dbReference type="SAM" id="Phobius"/>
    </source>
</evidence>
<comment type="caution">
    <text evidence="3">The sequence shown here is derived from an EMBL/GenBank/DDBJ whole genome shotgun (WGS) entry which is preliminary data.</text>
</comment>
<organism evidence="3 4">
    <name type="scientific">Chlamydomonas incerta</name>
    <dbReference type="NCBI Taxonomy" id="51695"/>
    <lineage>
        <taxon>Eukaryota</taxon>
        <taxon>Viridiplantae</taxon>
        <taxon>Chlorophyta</taxon>
        <taxon>core chlorophytes</taxon>
        <taxon>Chlorophyceae</taxon>
        <taxon>CS clade</taxon>
        <taxon>Chlamydomonadales</taxon>
        <taxon>Chlamydomonadaceae</taxon>
        <taxon>Chlamydomonas</taxon>
    </lineage>
</organism>
<dbReference type="OrthoDB" id="550136at2759"/>
<feature type="transmembrane region" description="Helical" evidence="2">
    <location>
        <begin position="148"/>
        <end position="167"/>
    </location>
</feature>
<evidence type="ECO:0000313" key="3">
    <source>
        <dbReference type="EMBL" id="KAG2424411.1"/>
    </source>
</evidence>
<feature type="transmembrane region" description="Helical" evidence="2">
    <location>
        <begin position="179"/>
        <end position="207"/>
    </location>
</feature>
<feature type="region of interest" description="Disordered" evidence="1">
    <location>
        <begin position="555"/>
        <end position="675"/>
    </location>
</feature>
<feature type="region of interest" description="Disordered" evidence="1">
    <location>
        <begin position="698"/>
        <end position="736"/>
    </location>
</feature>
<gene>
    <name evidence="3" type="ORF">HXX76_014620</name>
</gene>
<evidence type="ECO:0000313" key="4">
    <source>
        <dbReference type="Proteomes" id="UP000650467"/>
    </source>
</evidence>
<dbReference type="AlphaFoldDB" id="A0A835SF60"/>
<feature type="compositionally biased region" description="Low complexity" evidence="1">
    <location>
        <begin position="476"/>
        <end position="486"/>
    </location>
</feature>
<keyword evidence="2" id="KW-0472">Membrane</keyword>
<keyword evidence="4" id="KW-1185">Reference proteome</keyword>
<dbReference type="EMBL" id="JAEHOC010000066">
    <property type="protein sequence ID" value="KAG2424411.1"/>
    <property type="molecule type" value="Genomic_DNA"/>
</dbReference>
<dbReference type="Proteomes" id="UP000650467">
    <property type="component" value="Unassembled WGS sequence"/>
</dbReference>
<protein>
    <submittedName>
        <fullName evidence="3">Uncharacterized protein</fullName>
    </submittedName>
</protein>
<evidence type="ECO:0000256" key="1">
    <source>
        <dbReference type="SAM" id="MobiDB-lite"/>
    </source>
</evidence>